<dbReference type="Proteomes" id="UP001205748">
    <property type="component" value="Unassembled WGS sequence"/>
</dbReference>
<sequence length="230" mass="25289">MKEKIVTITGAGSGLGARLAKKYSEEGAKVVLLDISKENLSRVSESLPGENHTYVVDISSNENVNKVFNLIYSEVGGIDILINCAGIGRFDLAEKIDGSSVDAMIDINLKGTIYCTQQVISSMKKRNQGQIINIISMSGKRPVVTESVYCASKYGVTGFTQALALELENTNVRVMGVYMGNMATELWKGEKPDNFNKFISPDDMADIIMENAKYRNNLSIEEVMVKNIRN</sequence>
<dbReference type="Gene3D" id="3.40.50.720">
    <property type="entry name" value="NAD(P)-binding Rossmann-like Domain"/>
    <property type="match status" value="1"/>
</dbReference>
<keyword evidence="5" id="KW-1185">Reference proteome</keyword>
<dbReference type="Pfam" id="PF00106">
    <property type="entry name" value="adh_short"/>
    <property type="match status" value="1"/>
</dbReference>
<protein>
    <submittedName>
        <fullName evidence="4">SDR family oxidoreductase</fullName>
    </submittedName>
</protein>
<dbReference type="GO" id="GO:0016020">
    <property type="term" value="C:membrane"/>
    <property type="evidence" value="ECO:0007669"/>
    <property type="project" value="TreeGrafter"/>
</dbReference>
<name>A0AAE3HJ45_9FIRM</name>
<evidence type="ECO:0000256" key="3">
    <source>
        <dbReference type="RuleBase" id="RU000363"/>
    </source>
</evidence>
<dbReference type="GO" id="GO:0016491">
    <property type="term" value="F:oxidoreductase activity"/>
    <property type="evidence" value="ECO:0007669"/>
    <property type="project" value="UniProtKB-KW"/>
</dbReference>
<dbReference type="CDD" id="cd05233">
    <property type="entry name" value="SDR_c"/>
    <property type="match status" value="1"/>
</dbReference>
<dbReference type="InterPro" id="IPR020904">
    <property type="entry name" value="Sc_DH/Rdtase_CS"/>
</dbReference>
<dbReference type="PANTHER" id="PTHR44196">
    <property type="entry name" value="DEHYDROGENASE/REDUCTASE SDR FAMILY MEMBER 7B"/>
    <property type="match status" value="1"/>
</dbReference>
<dbReference type="PROSITE" id="PS00061">
    <property type="entry name" value="ADH_SHORT"/>
    <property type="match status" value="1"/>
</dbReference>
<evidence type="ECO:0000256" key="1">
    <source>
        <dbReference type="ARBA" id="ARBA00006484"/>
    </source>
</evidence>
<evidence type="ECO:0000313" key="4">
    <source>
        <dbReference type="EMBL" id="MCR1899633.1"/>
    </source>
</evidence>
<accession>A0AAE3HJ45</accession>
<dbReference type="EMBL" id="JANKAS010000011">
    <property type="protein sequence ID" value="MCR1899633.1"/>
    <property type="molecule type" value="Genomic_DNA"/>
</dbReference>
<dbReference type="RefSeq" id="WP_257532190.1">
    <property type="nucleotide sequence ID" value="NZ_JANKAS010000011.1"/>
</dbReference>
<comment type="similarity">
    <text evidence="1 3">Belongs to the short-chain dehydrogenases/reductases (SDR) family.</text>
</comment>
<dbReference type="SUPFAM" id="SSF51735">
    <property type="entry name" value="NAD(P)-binding Rossmann-fold domains"/>
    <property type="match status" value="1"/>
</dbReference>
<dbReference type="PRINTS" id="PR00081">
    <property type="entry name" value="GDHRDH"/>
</dbReference>
<evidence type="ECO:0000313" key="5">
    <source>
        <dbReference type="Proteomes" id="UP001205748"/>
    </source>
</evidence>
<keyword evidence="2" id="KW-0560">Oxidoreductase</keyword>
<organism evidence="4 5">
    <name type="scientific">Irregularibacter muris</name>
    <dbReference type="NCBI Taxonomy" id="1796619"/>
    <lineage>
        <taxon>Bacteria</taxon>
        <taxon>Bacillati</taxon>
        <taxon>Bacillota</taxon>
        <taxon>Clostridia</taxon>
        <taxon>Eubacteriales</taxon>
        <taxon>Eubacteriaceae</taxon>
        <taxon>Irregularibacter</taxon>
    </lineage>
</organism>
<proteinExistence type="inferred from homology"/>
<evidence type="ECO:0000256" key="2">
    <source>
        <dbReference type="ARBA" id="ARBA00023002"/>
    </source>
</evidence>
<dbReference type="PRINTS" id="PR00080">
    <property type="entry name" value="SDRFAMILY"/>
</dbReference>
<dbReference type="InterPro" id="IPR002347">
    <property type="entry name" value="SDR_fam"/>
</dbReference>
<gene>
    <name evidence="4" type="ORF">NSA47_11665</name>
</gene>
<comment type="caution">
    <text evidence="4">The sequence shown here is derived from an EMBL/GenBank/DDBJ whole genome shotgun (WGS) entry which is preliminary data.</text>
</comment>
<dbReference type="AlphaFoldDB" id="A0AAE3HJ45"/>
<dbReference type="PANTHER" id="PTHR44196:SF1">
    <property type="entry name" value="DEHYDROGENASE_REDUCTASE SDR FAMILY MEMBER 7B"/>
    <property type="match status" value="1"/>
</dbReference>
<dbReference type="InterPro" id="IPR036291">
    <property type="entry name" value="NAD(P)-bd_dom_sf"/>
</dbReference>
<reference evidence="4" key="1">
    <citation type="submission" date="2022-07" db="EMBL/GenBank/DDBJ databases">
        <title>Enhanced cultured diversity of the mouse gut microbiota enables custom-made synthetic communities.</title>
        <authorList>
            <person name="Afrizal A."/>
        </authorList>
    </citation>
    <scope>NUCLEOTIDE SEQUENCE</scope>
    <source>
        <strain evidence="4">DSM 28593</strain>
    </source>
</reference>